<name>A0A7W9EVB8_9SPHN</name>
<comment type="caution">
    <text evidence="1">The sequence shown here is derived from an EMBL/GenBank/DDBJ whole genome shotgun (WGS) entry which is preliminary data.</text>
</comment>
<evidence type="ECO:0000313" key="2">
    <source>
        <dbReference type="Proteomes" id="UP000546200"/>
    </source>
</evidence>
<dbReference type="AlphaFoldDB" id="A0A7W9EVB8"/>
<dbReference type="RefSeq" id="WP_281396845.1">
    <property type="nucleotide sequence ID" value="NZ_JACIJK010000003.1"/>
</dbReference>
<reference evidence="1 2" key="1">
    <citation type="submission" date="2020-08" db="EMBL/GenBank/DDBJ databases">
        <title>Genomic Encyclopedia of Type Strains, Phase IV (KMG-IV): sequencing the most valuable type-strain genomes for metagenomic binning, comparative biology and taxonomic classification.</title>
        <authorList>
            <person name="Goeker M."/>
        </authorList>
    </citation>
    <scope>NUCLEOTIDE SEQUENCE [LARGE SCALE GENOMIC DNA]</scope>
    <source>
        <strain evidence="1 2">DSM 100044</strain>
    </source>
</reference>
<accession>A0A7W9EVB8</accession>
<dbReference type="Proteomes" id="UP000546200">
    <property type="component" value="Unassembled WGS sequence"/>
</dbReference>
<protein>
    <submittedName>
        <fullName evidence="1">Uncharacterized protein</fullName>
    </submittedName>
</protein>
<gene>
    <name evidence="1" type="ORF">FHS94_001154</name>
</gene>
<organism evidence="1 2">
    <name type="scientific">Sphingomonas aerophila</name>
    <dbReference type="NCBI Taxonomy" id="1344948"/>
    <lineage>
        <taxon>Bacteria</taxon>
        <taxon>Pseudomonadati</taxon>
        <taxon>Pseudomonadota</taxon>
        <taxon>Alphaproteobacteria</taxon>
        <taxon>Sphingomonadales</taxon>
        <taxon>Sphingomonadaceae</taxon>
        <taxon>Sphingomonas</taxon>
    </lineage>
</organism>
<dbReference type="EMBL" id="JACIJK010000003">
    <property type="protein sequence ID" value="MBB5714323.1"/>
    <property type="molecule type" value="Genomic_DNA"/>
</dbReference>
<keyword evidence="2" id="KW-1185">Reference proteome</keyword>
<sequence>MNKTARRVGALIQGAVLGLALTHSILTLTLIASGIRLFRYQGF</sequence>
<evidence type="ECO:0000313" key="1">
    <source>
        <dbReference type="EMBL" id="MBB5714323.1"/>
    </source>
</evidence>
<proteinExistence type="predicted"/>